<dbReference type="EMBL" id="AE006470">
    <property type="protein sequence ID" value="AAM73479.1"/>
    <property type="molecule type" value="Genomic_DNA"/>
</dbReference>
<keyword evidence="1" id="KW-0574">Periplasm</keyword>
<dbReference type="PROSITE" id="PS01096">
    <property type="entry name" value="PPIC_PPIASE_1"/>
    <property type="match status" value="1"/>
</dbReference>
<gene>
    <name evidence="5" type="primary">surA</name>
    <name evidence="5" type="ordered locus">CT2264</name>
</gene>
<dbReference type="SUPFAM" id="SSF54534">
    <property type="entry name" value="FKBP-like"/>
    <property type="match status" value="2"/>
</dbReference>
<dbReference type="InterPro" id="IPR015391">
    <property type="entry name" value="SurA_N"/>
</dbReference>
<dbReference type="Proteomes" id="UP000001007">
    <property type="component" value="Chromosome"/>
</dbReference>
<dbReference type="PANTHER" id="PTHR47245:SF2">
    <property type="entry name" value="PEPTIDYL-PROLYL CIS-TRANS ISOMERASE HP_0175-RELATED"/>
    <property type="match status" value="1"/>
</dbReference>
<evidence type="ECO:0000256" key="3">
    <source>
        <dbReference type="SAM" id="SignalP"/>
    </source>
</evidence>
<evidence type="ECO:0000313" key="6">
    <source>
        <dbReference type="Proteomes" id="UP000001007"/>
    </source>
</evidence>
<dbReference type="eggNOG" id="COG0760">
    <property type="taxonomic scope" value="Bacteria"/>
</dbReference>
<dbReference type="InterPro" id="IPR000297">
    <property type="entry name" value="PPIase_PpiC"/>
</dbReference>
<feature type="domain" description="PpiC" evidence="4">
    <location>
        <begin position="174"/>
        <end position="274"/>
    </location>
</feature>
<feature type="signal peptide" evidence="3">
    <location>
        <begin position="1"/>
        <end position="22"/>
    </location>
</feature>
<feature type="chain" id="PRO_5007927724" evidence="3">
    <location>
        <begin position="23"/>
        <end position="438"/>
    </location>
</feature>
<proteinExistence type="predicted"/>
<dbReference type="InterPro" id="IPR023058">
    <property type="entry name" value="PPIase_PpiC_CS"/>
</dbReference>
<dbReference type="Gene3D" id="3.10.50.40">
    <property type="match status" value="2"/>
</dbReference>
<keyword evidence="3" id="KW-0732">Signal</keyword>
<dbReference type="KEGG" id="cte:CT2264"/>
<dbReference type="AlphaFoldDB" id="Q8KAA2"/>
<dbReference type="Pfam" id="PF09312">
    <property type="entry name" value="SurA_N"/>
    <property type="match status" value="1"/>
</dbReference>
<evidence type="ECO:0000256" key="2">
    <source>
        <dbReference type="PROSITE-ProRule" id="PRU00278"/>
    </source>
</evidence>
<dbReference type="EnsemblBacteria" id="AAM73479">
    <property type="protein sequence ID" value="AAM73479"/>
    <property type="gene ID" value="CT2264"/>
</dbReference>
<sequence>MKKVLFAVLAALMIAMNGFADAAASTGLDRIVAIVGNEIILASDVNEQELMLHLQYPETRKDPQLRKRILENMINQKIILTKAKIDTVKVDEKSVDDQAAARYSSLRAGFPSVSAMESRFGMPVNRLKQHIREDIRDQQMIEAFRRKNFHEVTVSYDETMAFYNQEKGALPEAPETVSVSQIIKMPLVSEAARQAALDKIKAVQQQLEAGGSFATLAREYSDDPGSREKGGDLGFTRKGELVPSFEEAASVLKPGQISGIVETRFGYHIIQLIDKEGDRIHTRHILALFDRSKTDIPATIALLKSIRKDVLSGKATFAEMAKKYSDDPASATNGGLITSGSGNPDLEVATLRPDLRKIIDGLKSKGDISQPEKIESDKSAPFYALFMLNSRTPAHVLTPEHDFAQIQELALNHKSQELFNAWIEKLKKEVVVKVMSDI</sequence>
<dbReference type="OrthoDB" id="14196at2"/>
<dbReference type="SUPFAM" id="SSF109998">
    <property type="entry name" value="Triger factor/SurA peptide-binding domain-like"/>
    <property type="match status" value="1"/>
</dbReference>
<evidence type="ECO:0000313" key="5">
    <source>
        <dbReference type="EMBL" id="AAM73479.1"/>
    </source>
</evidence>
<dbReference type="EC" id="5.2.1.8" evidence="5"/>
<dbReference type="InterPro" id="IPR027304">
    <property type="entry name" value="Trigger_fact/SurA_dom_sf"/>
</dbReference>
<dbReference type="GO" id="GO:0003755">
    <property type="term" value="F:peptidyl-prolyl cis-trans isomerase activity"/>
    <property type="evidence" value="ECO:0007669"/>
    <property type="project" value="UniProtKB-KW"/>
</dbReference>
<keyword evidence="6" id="KW-1185">Reference proteome</keyword>
<dbReference type="Gene3D" id="1.10.4030.10">
    <property type="entry name" value="Porin chaperone SurA, peptide-binding domain"/>
    <property type="match status" value="1"/>
</dbReference>
<dbReference type="HOGENOM" id="CLU_034646_13_0_10"/>
<dbReference type="InterPro" id="IPR050245">
    <property type="entry name" value="PrsA_foldase"/>
</dbReference>
<accession>Q8KAA2</accession>
<dbReference type="InterPro" id="IPR046357">
    <property type="entry name" value="PPIase_dom_sf"/>
</dbReference>
<dbReference type="Pfam" id="PF00639">
    <property type="entry name" value="Rotamase"/>
    <property type="match status" value="2"/>
</dbReference>
<organism evidence="5 6">
    <name type="scientific">Chlorobaculum tepidum (strain ATCC 49652 / DSM 12025 / NBRC 103806 / TLS)</name>
    <name type="common">Chlorobium tepidum</name>
    <dbReference type="NCBI Taxonomy" id="194439"/>
    <lineage>
        <taxon>Bacteria</taxon>
        <taxon>Pseudomonadati</taxon>
        <taxon>Chlorobiota</taxon>
        <taxon>Chlorobiia</taxon>
        <taxon>Chlorobiales</taxon>
        <taxon>Chlorobiaceae</taxon>
        <taxon>Chlorobaculum</taxon>
    </lineage>
</organism>
<feature type="domain" description="PpiC" evidence="4">
    <location>
        <begin position="277"/>
        <end position="337"/>
    </location>
</feature>
<evidence type="ECO:0000259" key="4">
    <source>
        <dbReference type="PROSITE" id="PS50198"/>
    </source>
</evidence>
<dbReference type="STRING" id="194439.CT2264"/>
<keyword evidence="2" id="KW-0697">Rotamase</keyword>
<dbReference type="PANTHER" id="PTHR47245">
    <property type="entry name" value="PEPTIDYLPROLYL ISOMERASE"/>
    <property type="match status" value="1"/>
</dbReference>
<dbReference type="PROSITE" id="PS50198">
    <property type="entry name" value="PPIC_PPIASE_2"/>
    <property type="match status" value="2"/>
</dbReference>
<dbReference type="PATRIC" id="fig|194439.7.peg.2059"/>
<protein>
    <submittedName>
        <fullName evidence="5">Peptidyl-prolyl cis-trans isomerase SurA</fullName>
        <ecNumber evidence="5">5.2.1.8</ecNumber>
    </submittedName>
</protein>
<dbReference type="RefSeq" id="WP_010933914.1">
    <property type="nucleotide sequence ID" value="NC_002932.3"/>
</dbReference>
<evidence type="ECO:0000256" key="1">
    <source>
        <dbReference type="ARBA" id="ARBA00022764"/>
    </source>
</evidence>
<keyword evidence="2 5" id="KW-0413">Isomerase</keyword>
<reference evidence="5 6" key="1">
    <citation type="journal article" date="2002" name="Proc. Natl. Acad. Sci. U.S.A.">
        <title>The complete genome sequence of Chlorobium tepidum TLS, a photosynthetic, anaerobic, green-sulfur bacterium.</title>
        <authorList>
            <person name="Eisen J.A."/>
            <person name="Nelson K.E."/>
            <person name="Paulsen I.T."/>
            <person name="Heidelberg J.F."/>
            <person name="Wu M."/>
            <person name="Dodson R.J."/>
            <person name="Deboy R."/>
            <person name="Gwinn M.L."/>
            <person name="Nelson W.C."/>
            <person name="Haft D.H."/>
            <person name="Hickey E.K."/>
            <person name="Peterson J.D."/>
            <person name="Durkin A.S."/>
            <person name="Kolonay J.L."/>
            <person name="Yang F."/>
            <person name="Holt I."/>
            <person name="Umayam L.A."/>
            <person name="Mason T."/>
            <person name="Brenner M."/>
            <person name="Shea T.P."/>
            <person name="Parksey D."/>
            <person name="Nierman W.C."/>
            <person name="Feldblyum T.V."/>
            <person name="Hansen C.L."/>
            <person name="Craven M.B."/>
            <person name="Radune D."/>
            <person name="Vamathevan J."/>
            <person name="Khouri H."/>
            <person name="White O."/>
            <person name="Gruber T.M."/>
            <person name="Ketchum K.A."/>
            <person name="Venter J.C."/>
            <person name="Tettelin H."/>
            <person name="Bryant D.A."/>
            <person name="Fraser C.M."/>
        </authorList>
    </citation>
    <scope>NUCLEOTIDE SEQUENCE [LARGE SCALE GENOMIC DNA]</scope>
    <source>
        <strain evidence="6">ATCC 49652 / DSM 12025 / NBRC 103806 / TLS</strain>
    </source>
</reference>
<name>Q8KAA2_CHLTE</name>